<dbReference type="InterPro" id="IPR050982">
    <property type="entry name" value="Auxin_biosynth/cation_transpt"/>
</dbReference>
<dbReference type="PANTHER" id="PTHR43539">
    <property type="entry name" value="FLAVIN-BINDING MONOOXYGENASE-LIKE PROTEIN (AFU_ORTHOLOGUE AFUA_4G09220)"/>
    <property type="match status" value="1"/>
</dbReference>
<dbReference type="EMBL" id="JARKIF010000027">
    <property type="protein sequence ID" value="KAJ7614058.1"/>
    <property type="molecule type" value="Genomic_DNA"/>
</dbReference>
<dbReference type="GO" id="GO:0050660">
    <property type="term" value="F:flavin adenine dinucleotide binding"/>
    <property type="evidence" value="ECO:0007669"/>
    <property type="project" value="InterPro"/>
</dbReference>
<dbReference type="Pfam" id="PF00743">
    <property type="entry name" value="FMO-like"/>
    <property type="match status" value="1"/>
</dbReference>
<keyword evidence="8" id="KW-1185">Reference proteome</keyword>
<dbReference type="AlphaFoldDB" id="A0AAD7B8U9"/>
<dbReference type="InterPro" id="IPR036188">
    <property type="entry name" value="FAD/NAD-bd_sf"/>
</dbReference>
<evidence type="ECO:0000313" key="7">
    <source>
        <dbReference type="EMBL" id="KAJ7614058.1"/>
    </source>
</evidence>
<proteinExistence type="inferred from homology"/>
<dbReference type="Proteomes" id="UP001221142">
    <property type="component" value="Unassembled WGS sequence"/>
</dbReference>
<comment type="similarity">
    <text evidence="2">Belongs to the FMO family.</text>
</comment>
<name>A0AAD7B8U9_9AGAR</name>
<dbReference type="PRINTS" id="PR00411">
    <property type="entry name" value="PNDRDTASEI"/>
</dbReference>
<dbReference type="Pfam" id="PF13450">
    <property type="entry name" value="NAD_binding_8"/>
    <property type="match status" value="1"/>
</dbReference>
<keyword evidence="5" id="KW-0521">NADP</keyword>
<evidence type="ECO:0000256" key="5">
    <source>
        <dbReference type="ARBA" id="ARBA00022857"/>
    </source>
</evidence>
<keyword evidence="4" id="KW-0274">FAD</keyword>
<sequence>MKIYSLPTLDKLTATLPADLDAKKIAADWMASFVSCGNAAELADLFIDESHWRDMLALTWDFRTFNGLADIRKFLADRLAASHLTNFRIRDEMTMLLRPYPDIAWINLVFDFETKTGLALGIARLVPHPSGWKAHCVYTNLEELKGFPEKVGALRKNAASHTTYAEERREALSFMDTSPTVLVIGGGHSGLGVAARLKYLDLSTLVVEKHARVGDNWRTRYDGLCLHDPVWYDHLPYMPFPATWPVYAPALKLANWLESYAEALDLDVWTSSTVKSARPNSAGGWDVVVDRAGKERVFQVKHVVFATGVGAGEANFPKYPGMDRFKGQILHSTQYKRPADHAGKKVVVIGAGVSGHDVAAECYNHGIDVTMYQRSSTYVVTKASLEGLMKQAYWEGGPPADLLDRMAASFPNLMNIPLNQRLAARIQEDQRELLDGLNKRGFKTNNGTLETGFALLALERLGGYYVDVGASQLIVDGKIKVKNGSQIAEFDETGIKFEDGTSLDADVVVFATGLGDALNGVRKLCGDAIGDQCSKIWGLNEEGELHGAWRGLGVPGLWYMLGNLQMSRFHSKHVALQIKAMEEGVFEGRYDGAQLQ</sequence>
<comment type="cofactor">
    <cofactor evidence="1">
        <name>FAD</name>
        <dbReference type="ChEBI" id="CHEBI:57692"/>
    </cofactor>
</comment>
<dbReference type="PANTHER" id="PTHR43539:SF68">
    <property type="entry name" value="FLAVIN-BINDING MONOOXYGENASE-LIKE PROTEIN (AFU_ORTHOLOGUE AFUA_4G09220)"/>
    <property type="match status" value="1"/>
</dbReference>
<evidence type="ECO:0000256" key="1">
    <source>
        <dbReference type="ARBA" id="ARBA00001974"/>
    </source>
</evidence>
<dbReference type="FunFam" id="3.50.50.60:FF:000023">
    <property type="entry name" value="Dimethylaniline monooxygenase [N-oxide-forming]"/>
    <property type="match status" value="1"/>
</dbReference>
<dbReference type="GO" id="GO:0050661">
    <property type="term" value="F:NADP binding"/>
    <property type="evidence" value="ECO:0007669"/>
    <property type="project" value="InterPro"/>
</dbReference>
<evidence type="ECO:0000313" key="8">
    <source>
        <dbReference type="Proteomes" id="UP001221142"/>
    </source>
</evidence>
<reference evidence="7" key="1">
    <citation type="submission" date="2023-03" db="EMBL/GenBank/DDBJ databases">
        <title>Massive genome expansion in bonnet fungi (Mycena s.s.) driven by repeated elements and novel gene families across ecological guilds.</title>
        <authorList>
            <consortium name="Lawrence Berkeley National Laboratory"/>
            <person name="Harder C.B."/>
            <person name="Miyauchi S."/>
            <person name="Viragh M."/>
            <person name="Kuo A."/>
            <person name="Thoen E."/>
            <person name="Andreopoulos B."/>
            <person name="Lu D."/>
            <person name="Skrede I."/>
            <person name="Drula E."/>
            <person name="Henrissat B."/>
            <person name="Morin E."/>
            <person name="Kohler A."/>
            <person name="Barry K."/>
            <person name="LaButti K."/>
            <person name="Morin E."/>
            <person name="Salamov A."/>
            <person name="Lipzen A."/>
            <person name="Mereny Z."/>
            <person name="Hegedus B."/>
            <person name="Baldrian P."/>
            <person name="Stursova M."/>
            <person name="Weitz H."/>
            <person name="Taylor A."/>
            <person name="Grigoriev I.V."/>
            <person name="Nagy L.G."/>
            <person name="Martin F."/>
            <person name="Kauserud H."/>
        </authorList>
    </citation>
    <scope>NUCLEOTIDE SEQUENCE</scope>
    <source>
        <strain evidence="7">9284</strain>
    </source>
</reference>
<dbReference type="PRINTS" id="PR00368">
    <property type="entry name" value="FADPNR"/>
</dbReference>
<accession>A0AAD7B8U9</accession>
<keyword evidence="3" id="KW-0285">Flavoprotein</keyword>
<comment type="caution">
    <text evidence="7">The sequence shown here is derived from an EMBL/GenBank/DDBJ whole genome shotgun (WGS) entry which is preliminary data.</text>
</comment>
<evidence type="ECO:0000256" key="3">
    <source>
        <dbReference type="ARBA" id="ARBA00022630"/>
    </source>
</evidence>
<evidence type="ECO:0008006" key="9">
    <source>
        <dbReference type="Google" id="ProtNLM"/>
    </source>
</evidence>
<organism evidence="7 8">
    <name type="scientific">Roridomyces roridus</name>
    <dbReference type="NCBI Taxonomy" id="1738132"/>
    <lineage>
        <taxon>Eukaryota</taxon>
        <taxon>Fungi</taxon>
        <taxon>Dikarya</taxon>
        <taxon>Basidiomycota</taxon>
        <taxon>Agaricomycotina</taxon>
        <taxon>Agaricomycetes</taxon>
        <taxon>Agaricomycetidae</taxon>
        <taxon>Agaricales</taxon>
        <taxon>Marasmiineae</taxon>
        <taxon>Mycenaceae</taxon>
        <taxon>Roridomyces</taxon>
    </lineage>
</organism>
<dbReference type="Gene3D" id="3.50.50.60">
    <property type="entry name" value="FAD/NAD(P)-binding domain"/>
    <property type="match status" value="2"/>
</dbReference>
<keyword evidence="6" id="KW-0560">Oxidoreductase</keyword>
<evidence type="ECO:0000256" key="4">
    <source>
        <dbReference type="ARBA" id="ARBA00022827"/>
    </source>
</evidence>
<gene>
    <name evidence="7" type="ORF">FB45DRAFT_802587</name>
</gene>
<dbReference type="SUPFAM" id="SSF51905">
    <property type="entry name" value="FAD/NAD(P)-binding domain"/>
    <property type="match status" value="2"/>
</dbReference>
<evidence type="ECO:0000256" key="6">
    <source>
        <dbReference type="ARBA" id="ARBA00023002"/>
    </source>
</evidence>
<protein>
    <recommendedName>
        <fullName evidence="9">FAD/NAD(P)-binding domain-containing protein</fullName>
    </recommendedName>
</protein>
<dbReference type="GO" id="GO:0004499">
    <property type="term" value="F:N,N-dimethylaniline monooxygenase activity"/>
    <property type="evidence" value="ECO:0007669"/>
    <property type="project" value="InterPro"/>
</dbReference>
<dbReference type="InterPro" id="IPR020946">
    <property type="entry name" value="Flavin_mOase-like"/>
</dbReference>
<evidence type="ECO:0000256" key="2">
    <source>
        <dbReference type="ARBA" id="ARBA00009183"/>
    </source>
</evidence>